<protein>
    <submittedName>
        <fullName evidence="1">Uncharacterized protein</fullName>
    </submittedName>
</protein>
<keyword evidence="2" id="KW-1185">Reference proteome</keyword>
<dbReference type="EMBL" id="ML976991">
    <property type="protein sequence ID" value="KAF1956497.1"/>
    <property type="molecule type" value="Genomic_DNA"/>
</dbReference>
<reference evidence="1" key="1">
    <citation type="journal article" date="2020" name="Stud. Mycol.">
        <title>101 Dothideomycetes genomes: a test case for predicting lifestyles and emergence of pathogens.</title>
        <authorList>
            <person name="Haridas S."/>
            <person name="Albert R."/>
            <person name="Binder M."/>
            <person name="Bloem J."/>
            <person name="Labutti K."/>
            <person name="Salamov A."/>
            <person name="Andreopoulos B."/>
            <person name="Baker S."/>
            <person name="Barry K."/>
            <person name="Bills G."/>
            <person name="Bluhm B."/>
            <person name="Cannon C."/>
            <person name="Castanera R."/>
            <person name="Culley D."/>
            <person name="Daum C."/>
            <person name="Ezra D."/>
            <person name="Gonzalez J."/>
            <person name="Henrissat B."/>
            <person name="Kuo A."/>
            <person name="Liang C."/>
            <person name="Lipzen A."/>
            <person name="Lutzoni F."/>
            <person name="Magnuson J."/>
            <person name="Mondo S."/>
            <person name="Nolan M."/>
            <person name="Ohm R."/>
            <person name="Pangilinan J."/>
            <person name="Park H.-J."/>
            <person name="Ramirez L."/>
            <person name="Alfaro M."/>
            <person name="Sun H."/>
            <person name="Tritt A."/>
            <person name="Yoshinaga Y."/>
            <person name="Zwiers L.-H."/>
            <person name="Turgeon B."/>
            <person name="Goodwin S."/>
            <person name="Spatafora J."/>
            <person name="Crous P."/>
            <person name="Grigoriev I."/>
        </authorList>
    </citation>
    <scope>NUCLEOTIDE SEQUENCE</scope>
    <source>
        <strain evidence="1">CBS 675.92</strain>
    </source>
</reference>
<accession>A0A6A5U5V6</accession>
<name>A0A6A5U5V6_9PLEO</name>
<sequence>MAWWTARVTVLPLASAPNRQQRRSQEAHRVLGGVVVMEAMVVKVILGPYITEYVVRNDCYQVQLRLFTWSAGKGLEN</sequence>
<dbReference type="AlphaFoldDB" id="A0A6A5U5V6"/>
<proteinExistence type="predicted"/>
<evidence type="ECO:0000313" key="2">
    <source>
        <dbReference type="Proteomes" id="UP000800035"/>
    </source>
</evidence>
<dbReference type="Proteomes" id="UP000800035">
    <property type="component" value="Unassembled WGS sequence"/>
</dbReference>
<organism evidence="1 2">
    <name type="scientific">Byssothecium circinans</name>
    <dbReference type="NCBI Taxonomy" id="147558"/>
    <lineage>
        <taxon>Eukaryota</taxon>
        <taxon>Fungi</taxon>
        <taxon>Dikarya</taxon>
        <taxon>Ascomycota</taxon>
        <taxon>Pezizomycotina</taxon>
        <taxon>Dothideomycetes</taxon>
        <taxon>Pleosporomycetidae</taxon>
        <taxon>Pleosporales</taxon>
        <taxon>Massarineae</taxon>
        <taxon>Massarinaceae</taxon>
        <taxon>Byssothecium</taxon>
    </lineage>
</organism>
<gene>
    <name evidence="1" type="ORF">CC80DRAFT_562030</name>
</gene>
<evidence type="ECO:0000313" key="1">
    <source>
        <dbReference type="EMBL" id="KAF1956497.1"/>
    </source>
</evidence>